<evidence type="ECO:0000256" key="3">
    <source>
        <dbReference type="ARBA" id="ARBA00022691"/>
    </source>
</evidence>
<dbReference type="InterPro" id="IPR041698">
    <property type="entry name" value="Methyltransf_25"/>
</dbReference>
<evidence type="ECO:0000256" key="2">
    <source>
        <dbReference type="ARBA" id="ARBA00022679"/>
    </source>
</evidence>
<keyword evidence="2" id="KW-0808">Transferase</keyword>
<comment type="pathway">
    <text evidence="1">Secondary metabolite biosynthesis.</text>
</comment>
<dbReference type="InterPro" id="IPR029063">
    <property type="entry name" value="SAM-dependent_MTases_sf"/>
</dbReference>
<dbReference type="Pfam" id="PF13649">
    <property type="entry name" value="Methyltransf_25"/>
    <property type="match status" value="1"/>
</dbReference>
<keyword evidence="3" id="KW-0949">S-adenosyl-L-methionine</keyword>
<dbReference type="OrthoDB" id="2094832at2759"/>
<dbReference type="InterPro" id="IPR051654">
    <property type="entry name" value="Meroterpenoid_MTases"/>
</dbReference>
<dbReference type="Proteomes" id="UP000481861">
    <property type="component" value="Unassembled WGS sequence"/>
</dbReference>
<evidence type="ECO:0000313" key="6">
    <source>
        <dbReference type="EMBL" id="KAF2877220.1"/>
    </source>
</evidence>
<organism evidence="6 7">
    <name type="scientific">Massariosphaeria phaeospora</name>
    <dbReference type="NCBI Taxonomy" id="100035"/>
    <lineage>
        <taxon>Eukaryota</taxon>
        <taxon>Fungi</taxon>
        <taxon>Dikarya</taxon>
        <taxon>Ascomycota</taxon>
        <taxon>Pezizomycotina</taxon>
        <taxon>Dothideomycetes</taxon>
        <taxon>Pleosporomycetidae</taxon>
        <taxon>Pleosporales</taxon>
        <taxon>Pleosporales incertae sedis</taxon>
        <taxon>Massariosphaeria</taxon>
    </lineage>
</organism>
<evidence type="ECO:0000256" key="4">
    <source>
        <dbReference type="ARBA" id="ARBA00038314"/>
    </source>
</evidence>
<comment type="caution">
    <text evidence="6">The sequence shown here is derived from an EMBL/GenBank/DDBJ whole genome shotgun (WGS) entry which is preliminary data.</text>
</comment>
<protein>
    <recommendedName>
        <fullName evidence="5">Methyltransferase domain-containing protein</fullName>
    </recommendedName>
</protein>
<proteinExistence type="inferred from homology"/>
<keyword evidence="7" id="KW-1185">Reference proteome</keyword>
<accession>A0A7C8MCU5</accession>
<reference evidence="6 7" key="1">
    <citation type="submission" date="2020-01" db="EMBL/GenBank/DDBJ databases">
        <authorList>
            <consortium name="DOE Joint Genome Institute"/>
            <person name="Haridas S."/>
            <person name="Albert R."/>
            <person name="Binder M."/>
            <person name="Bloem J."/>
            <person name="Labutti K."/>
            <person name="Salamov A."/>
            <person name="Andreopoulos B."/>
            <person name="Baker S.E."/>
            <person name="Barry K."/>
            <person name="Bills G."/>
            <person name="Bluhm B.H."/>
            <person name="Cannon C."/>
            <person name="Castanera R."/>
            <person name="Culley D.E."/>
            <person name="Daum C."/>
            <person name="Ezra D."/>
            <person name="Gonzalez J.B."/>
            <person name="Henrissat B."/>
            <person name="Kuo A."/>
            <person name="Liang C."/>
            <person name="Lipzen A."/>
            <person name="Lutzoni F."/>
            <person name="Magnuson J."/>
            <person name="Mondo S."/>
            <person name="Nolan M."/>
            <person name="Ohm R."/>
            <person name="Pangilinan J."/>
            <person name="Park H.-J.H."/>
            <person name="Ramirez L."/>
            <person name="Alfaro M."/>
            <person name="Sun H."/>
            <person name="Tritt A."/>
            <person name="Yoshinaga Y."/>
            <person name="Zwiers L.-H.L."/>
            <person name="Turgeon B.G."/>
            <person name="Goodwin S.B."/>
            <person name="Spatafora J.W."/>
            <person name="Crous P.W."/>
            <person name="Grigoriev I.V."/>
        </authorList>
    </citation>
    <scope>NUCLEOTIDE SEQUENCE [LARGE SCALE GENOMIC DNA]</scope>
    <source>
        <strain evidence="6 7">CBS 611.86</strain>
    </source>
</reference>
<dbReference type="PANTHER" id="PTHR35897">
    <property type="entry name" value="METHYLTRANSFERASE AUSD"/>
    <property type="match status" value="1"/>
</dbReference>
<dbReference type="AlphaFoldDB" id="A0A7C8MCU5"/>
<dbReference type="Gene3D" id="3.40.50.150">
    <property type="entry name" value="Vaccinia Virus protein VP39"/>
    <property type="match status" value="1"/>
</dbReference>
<feature type="domain" description="Methyltransferase" evidence="5">
    <location>
        <begin position="89"/>
        <end position="188"/>
    </location>
</feature>
<comment type="similarity">
    <text evidence="4">Belongs to the class I-like SAM-binding methyltransferase superfamily.</text>
</comment>
<dbReference type="PANTHER" id="PTHR35897:SF1">
    <property type="entry name" value="METHYLTRANSFERASE AUSD"/>
    <property type="match status" value="1"/>
</dbReference>
<name>A0A7C8MCU5_9PLEO</name>
<dbReference type="SUPFAM" id="SSF53335">
    <property type="entry name" value="S-adenosyl-L-methionine-dependent methyltransferases"/>
    <property type="match status" value="1"/>
</dbReference>
<gene>
    <name evidence="6" type="ORF">BDV95DRAFT_141169</name>
</gene>
<sequence>MDLRDKNSAWFDERPNEDRISPAARRLLEGYSGIAADKIVQHVVEIRDAAWQIFPYPCIGQFRFLDLSLNQMKEYAEVLKRLNEGQKLLDMACCFGQEIRQLVADGAPSDNLYGCDLRKEYIELGYKLFGDGDKLGTKFLTADIFDSTSALTALRGQLDMVYAGSFFHLFGYEDQVTVSKAVASLLRPRPGSMILGRQIGSVNAAEHGHKTNPTGTMFRHNVESVQDMWTQIGNDLGVSFAVTANLQDLEGDHFRFHTNDTKRIWFTIRRQYS</sequence>
<dbReference type="EMBL" id="JAADJZ010000002">
    <property type="protein sequence ID" value="KAF2877220.1"/>
    <property type="molecule type" value="Genomic_DNA"/>
</dbReference>
<evidence type="ECO:0000256" key="1">
    <source>
        <dbReference type="ARBA" id="ARBA00005179"/>
    </source>
</evidence>
<evidence type="ECO:0000313" key="7">
    <source>
        <dbReference type="Proteomes" id="UP000481861"/>
    </source>
</evidence>
<evidence type="ECO:0000259" key="5">
    <source>
        <dbReference type="Pfam" id="PF13649"/>
    </source>
</evidence>
<dbReference type="GO" id="GO:0016740">
    <property type="term" value="F:transferase activity"/>
    <property type="evidence" value="ECO:0007669"/>
    <property type="project" value="UniProtKB-KW"/>
</dbReference>